<dbReference type="GeneID" id="34525821"/>
<keyword evidence="2 5" id="KW-0812">Transmembrane</keyword>
<evidence type="ECO:0000256" key="1">
    <source>
        <dbReference type="ARBA" id="ARBA00004141"/>
    </source>
</evidence>
<dbReference type="GO" id="GO:0016020">
    <property type="term" value="C:membrane"/>
    <property type="evidence" value="ECO:0007669"/>
    <property type="project" value="UniProtKB-SubCell"/>
</dbReference>
<proteinExistence type="predicted"/>
<evidence type="ECO:0000256" key="5">
    <source>
        <dbReference type="SAM" id="Phobius"/>
    </source>
</evidence>
<dbReference type="EMBL" id="HE978317">
    <property type="protein sequence ID" value="CCK70132.1"/>
    <property type="molecule type" value="Genomic_DNA"/>
</dbReference>
<evidence type="ECO:0000313" key="7">
    <source>
        <dbReference type="Proteomes" id="UP000006310"/>
    </source>
</evidence>
<name>J7RYB4_HUIN7</name>
<reference evidence="6 7" key="1">
    <citation type="journal article" date="2011" name="Proc. Natl. Acad. Sci. U.S.A.">
        <title>Evolutionary erosion of yeast sex chromosomes by mating-type switching accidents.</title>
        <authorList>
            <person name="Gordon J.L."/>
            <person name="Armisen D."/>
            <person name="Proux-Wera E."/>
            <person name="Oheigeartaigh S.S."/>
            <person name="Byrne K.P."/>
            <person name="Wolfe K.H."/>
        </authorList>
    </citation>
    <scope>NUCLEOTIDE SEQUENCE [LARGE SCALE GENOMIC DNA]</scope>
    <source>
        <strain evidence="7">ATCC MYA-139 / BCRC 22969 / CBS 8797 / CCRC 22969 / KCTC 17520 / NBRC 10181 / NCYC 3082</strain>
    </source>
</reference>
<feature type="transmembrane region" description="Helical" evidence="5">
    <location>
        <begin position="184"/>
        <end position="202"/>
    </location>
</feature>
<evidence type="ECO:0000256" key="3">
    <source>
        <dbReference type="ARBA" id="ARBA00022989"/>
    </source>
</evidence>
<dbReference type="InterPro" id="IPR051645">
    <property type="entry name" value="PER33/POM33_regulator"/>
</dbReference>
<gene>
    <name evidence="6" type="primary">KNAG0D03860</name>
    <name evidence="6" type="ordered locus">KNAG_0D03860</name>
</gene>
<feature type="transmembrane region" description="Helical" evidence="5">
    <location>
        <begin position="214"/>
        <end position="241"/>
    </location>
</feature>
<evidence type="ECO:0000256" key="2">
    <source>
        <dbReference type="ARBA" id="ARBA00022692"/>
    </source>
</evidence>
<feature type="transmembrane region" description="Helical" evidence="5">
    <location>
        <begin position="120"/>
        <end position="140"/>
    </location>
</feature>
<dbReference type="PANTHER" id="PTHR12703">
    <property type="entry name" value="TRANSMEMBRANE PROTEIN 33"/>
    <property type="match status" value="1"/>
</dbReference>
<dbReference type="KEGG" id="kng:KNAG_0D03860"/>
<dbReference type="HOGENOM" id="CLU_074989_0_0_1"/>
<organism evidence="6 7">
    <name type="scientific">Huiozyma naganishii (strain ATCC MYA-139 / BCRC 22969 / CBS 8797 / KCTC 17520 / NBRC 10181 / NCYC 3082 / Yp74L-3)</name>
    <name type="common">Yeast</name>
    <name type="synonym">Kazachstania naganishii</name>
    <dbReference type="NCBI Taxonomy" id="1071383"/>
    <lineage>
        <taxon>Eukaryota</taxon>
        <taxon>Fungi</taxon>
        <taxon>Dikarya</taxon>
        <taxon>Ascomycota</taxon>
        <taxon>Saccharomycotina</taxon>
        <taxon>Saccharomycetes</taxon>
        <taxon>Saccharomycetales</taxon>
        <taxon>Saccharomycetaceae</taxon>
        <taxon>Huiozyma</taxon>
    </lineage>
</organism>
<dbReference type="Proteomes" id="UP000006310">
    <property type="component" value="Chromosome 4"/>
</dbReference>
<keyword evidence="3 5" id="KW-1133">Transmembrane helix</keyword>
<accession>J7RYB4</accession>
<feature type="transmembrane region" description="Helical" evidence="5">
    <location>
        <begin position="29"/>
        <end position="57"/>
    </location>
</feature>
<evidence type="ECO:0000256" key="4">
    <source>
        <dbReference type="ARBA" id="ARBA00023136"/>
    </source>
</evidence>
<dbReference type="OMA" id="WLRLNFS"/>
<dbReference type="RefSeq" id="XP_022464378.1">
    <property type="nucleotide sequence ID" value="XM_022607821.1"/>
</dbReference>
<dbReference type="OrthoDB" id="5581259at2759"/>
<keyword evidence="7" id="KW-1185">Reference proteome</keyword>
<reference evidence="7" key="2">
    <citation type="submission" date="2012-08" db="EMBL/GenBank/DDBJ databases">
        <title>Genome sequence of Kazachstania naganishii.</title>
        <authorList>
            <person name="Gordon J.L."/>
            <person name="Armisen D."/>
            <person name="Proux-Wera E."/>
            <person name="OhEigeartaigh S.S."/>
            <person name="Byrne K.P."/>
            <person name="Wolfe K.H."/>
        </authorList>
    </citation>
    <scope>NUCLEOTIDE SEQUENCE [LARGE SCALE GENOMIC DNA]</scope>
    <source>
        <strain evidence="7">ATCC MYA-139 / BCRC 22969 / CBS 8797 / CCRC 22969 / KCTC 17520 / NBRC 10181 / NCYC 3082</strain>
    </source>
</reference>
<dbReference type="GO" id="GO:0005783">
    <property type="term" value="C:endoplasmic reticulum"/>
    <property type="evidence" value="ECO:0007669"/>
    <property type="project" value="TreeGrafter"/>
</dbReference>
<dbReference type="PANTHER" id="PTHR12703:SF3">
    <property type="entry name" value="ABR032WP"/>
    <property type="match status" value="1"/>
</dbReference>
<dbReference type="eggNOG" id="ENOG502QRJ1">
    <property type="taxonomic scope" value="Eukaryota"/>
</dbReference>
<dbReference type="GO" id="GO:0071786">
    <property type="term" value="P:endoplasmic reticulum tubular network organization"/>
    <property type="evidence" value="ECO:0007669"/>
    <property type="project" value="TreeGrafter"/>
</dbReference>
<feature type="transmembrane region" description="Helical" evidence="5">
    <location>
        <begin position="92"/>
        <end position="113"/>
    </location>
</feature>
<evidence type="ECO:0000313" key="6">
    <source>
        <dbReference type="EMBL" id="CCK70132.1"/>
    </source>
</evidence>
<protein>
    <submittedName>
        <fullName evidence="6">Uncharacterized protein</fullName>
    </submittedName>
</protein>
<comment type="subcellular location">
    <subcellularLocation>
        <location evidence="1">Membrane</location>
        <topology evidence="1">Multi-pass membrane protein</topology>
    </subcellularLocation>
</comment>
<dbReference type="AlphaFoldDB" id="J7RYB4"/>
<keyword evidence="4 5" id="KW-0472">Membrane</keyword>
<sequence length="281" mass="33074">MANTIKIVKKRSKNRFGKNKADALKVQRLFWLTGHSVTLVCGLLFGVTYFFHVLLFFKYRSWKWLFLRVNENYSVIKGHRWYHSILRSTPQLLYRMSLIGVFSASGVTMYQNWGGLRPTWFDLLSSANFQATIIAVLWFLGGGKSIYRLLPFMILSFIHLKHYKTEFETEDRESVEKLSLENKELLHLIAYSEVFIAVTLLLDTLLMKNGETGFMFVIYAGFYWIRLNFSLYTQATVIRLLNKFEKKVPPKYYKQWNVVKKFLIGKVKNRKDNIEKATKNA</sequence>
<dbReference type="GO" id="GO:0061024">
    <property type="term" value="P:membrane organization"/>
    <property type="evidence" value="ECO:0007669"/>
    <property type="project" value="TreeGrafter"/>
</dbReference>